<dbReference type="InterPro" id="IPR002797">
    <property type="entry name" value="Polysacc_synth"/>
</dbReference>
<evidence type="ECO:0000256" key="1">
    <source>
        <dbReference type="ARBA" id="ARBA00004651"/>
    </source>
</evidence>
<feature type="transmembrane region" description="Helical" evidence="6">
    <location>
        <begin position="366"/>
        <end position="384"/>
    </location>
</feature>
<keyword evidence="8" id="KW-1185">Reference proteome</keyword>
<comment type="caution">
    <text evidence="7">The sequence shown here is derived from an EMBL/GenBank/DDBJ whole genome shotgun (WGS) entry which is preliminary data.</text>
</comment>
<feature type="transmembrane region" description="Helical" evidence="6">
    <location>
        <begin position="179"/>
        <end position="202"/>
    </location>
</feature>
<evidence type="ECO:0000256" key="3">
    <source>
        <dbReference type="ARBA" id="ARBA00022692"/>
    </source>
</evidence>
<dbReference type="Pfam" id="PF01943">
    <property type="entry name" value="Polysacc_synt"/>
    <property type="match status" value="1"/>
</dbReference>
<proteinExistence type="predicted"/>
<organism evidence="7 8">
    <name type="scientific">Pedobacter duraquae</name>
    <dbReference type="NCBI Taxonomy" id="425511"/>
    <lineage>
        <taxon>Bacteria</taxon>
        <taxon>Pseudomonadati</taxon>
        <taxon>Bacteroidota</taxon>
        <taxon>Sphingobacteriia</taxon>
        <taxon>Sphingobacteriales</taxon>
        <taxon>Sphingobacteriaceae</taxon>
        <taxon>Pedobacter</taxon>
    </lineage>
</organism>
<dbReference type="GO" id="GO:0005886">
    <property type="term" value="C:plasma membrane"/>
    <property type="evidence" value="ECO:0007669"/>
    <property type="project" value="UniProtKB-SubCell"/>
</dbReference>
<gene>
    <name evidence="7" type="ORF">CLV32_3933</name>
</gene>
<accession>A0A4R6ID35</accession>
<dbReference type="RefSeq" id="WP_262711529.1">
    <property type="nucleotide sequence ID" value="NZ_SNWM01000005.1"/>
</dbReference>
<feature type="transmembrane region" description="Helical" evidence="6">
    <location>
        <begin position="390"/>
        <end position="411"/>
    </location>
</feature>
<sequence>MKRIINQSLQNIKGTPILSNFLNMGSIQLSNIVLGFLIFPIITHLIGLSAYGYYNVAYNFAWVFAILINYGTNQSAVRDIAINSHDLKSVSKVFYTTIAVRLIMFIFFIILILAIDLLNVKYYRFILFAIPIVLSEVFNPLFFFLGIQKLRFYNITNMLSKALMIVLVILFIHGQKDAVWVNFIMGSTSLISYLCLLIYGLSENKIKFYLPRPAAQLLLIRQNFSLAMNDVSVQLQQSLMVFAIGRWGTPSELGAYSVADKIIGSIRILIIAISNAIYPKAAQLYHEKTQLWYDFMKKIRYAITGVFLCGSLSLFFLAPLAINIVSGEVNSTAVSLLRSMAFVPIVAAWNSFNAIDLLLRNDRTTIFKIATILLLISIGASFFLVKSNSFQWYGVYTLAIELTALSLYHILVKKHKIIMKSTYG</sequence>
<dbReference type="PANTHER" id="PTHR30250:SF11">
    <property type="entry name" value="O-ANTIGEN TRANSPORTER-RELATED"/>
    <property type="match status" value="1"/>
</dbReference>
<feature type="transmembrane region" description="Helical" evidence="6">
    <location>
        <begin position="121"/>
        <end position="145"/>
    </location>
</feature>
<keyword evidence="3 6" id="KW-0812">Transmembrane</keyword>
<comment type="subcellular location">
    <subcellularLocation>
        <location evidence="1">Cell membrane</location>
        <topology evidence="1">Multi-pass membrane protein</topology>
    </subcellularLocation>
</comment>
<evidence type="ECO:0000256" key="5">
    <source>
        <dbReference type="ARBA" id="ARBA00023136"/>
    </source>
</evidence>
<evidence type="ECO:0000256" key="4">
    <source>
        <dbReference type="ARBA" id="ARBA00022989"/>
    </source>
</evidence>
<feature type="transmembrane region" description="Helical" evidence="6">
    <location>
        <begin position="301"/>
        <end position="324"/>
    </location>
</feature>
<feature type="transmembrane region" description="Helical" evidence="6">
    <location>
        <begin position="152"/>
        <end position="173"/>
    </location>
</feature>
<feature type="transmembrane region" description="Helical" evidence="6">
    <location>
        <begin position="21"/>
        <end position="46"/>
    </location>
</feature>
<dbReference type="Proteomes" id="UP000295499">
    <property type="component" value="Unassembled WGS sequence"/>
</dbReference>
<keyword evidence="2" id="KW-1003">Cell membrane</keyword>
<evidence type="ECO:0000313" key="8">
    <source>
        <dbReference type="Proteomes" id="UP000295499"/>
    </source>
</evidence>
<dbReference type="PANTHER" id="PTHR30250">
    <property type="entry name" value="PST FAMILY PREDICTED COLANIC ACID TRANSPORTER"/>
    <property type="match status" value="1"/>
</dbReference>
<protein>
    <submittedName>
        <fullName evidence="7">O-antigen/teichoic acid export membrane protein</fullName>
    </submittedName>
</protein>
<evidence type="ECO:0000313" key="7">
    <source>
        <dbReference type="EMBL" id="TDO20173.1"/>
    </source>
</evidence>
<evidence type="ECO:0000256" key="2">
    <source>
        <dbReference type="ARBA" id="ARBA00022475"/>
    </source>
</evidence>
<keyword evidence="5 6" id="KW-0472">Membrane</keyword>
<feature type="transmembrane region" description="Helical" evidence="6">
    <location>
        <begin position="93"/>
        <end position="115"/>
    </location>
</feature>
<dbReference type="AlphaFoldDB" id="A0A4R6ID35"/>
<feature type="transmembrane region" description="Helical" evidence="6">
    <location>
        <begin position="336"/>
        <end position="359"/>
    </location>
</feature>
<dbReference type="InterPro" id="IPR050833">
    <property type="entry name" value="Poly_Biosynth_Transport"/>
</dbReference>
<name>A0A4R6ID35_9SPHI</name>
<feature type="transmembrane region" description="Helical" evidence="6">
    <location>
        <begin position="52"/>
        <end position="72"/>
    </location>
</feature>
<dbReference type="EMBL" id="SNWM01000005">
    <property type="protein sequence ID" value="TDO20173.1"/>
    <property type="molecule type" value="Genomic_DNA"/>
</dbReference>
<evidence type="ECO:0000256" key="6">
    <source>
        <dbReference type="SAM" id="Phobius"/>
    </source>
</evidence>
<reference evidence="7 8" key="1">
    <citation type="submission" date="2019-03" db="EMBL/GenBank/DDBJ databases">
        <title>Genomic Encyclopedia of Archaeal and Bacterial Type Strains, Phase II (KMG-II): from individual species to whole genera.</title>
        <authorList>
            <person name="Goeker M."/>
        </authorList>
    </citation>
    <scope>NUCLEOTIDE SEQUENCE [LARGE SCALE GENOMIC DNA]</scope>
    <source>
        <strain evidence="7 8">DSM 19034</strain>
    </source>
</reference>
<keyword evidence="4 6" id="KW-1133">Transmembrane helix</keyword>